<name>A0A6A5Z001_9PLEO</name>
<dbReference type="GO" id="GO:0000976">
    <property type="term" value="F:transcription cis-regulatory region binding"/>
    <property type="evidence" value="ECO:0007669"/>
    <property type="project" value="TreeGrafter"/>
</dbReference>
<dbReference type="InterPro" id="IPR036864">
    <property type="entry name" value="Zn2-C6_fun-type_DNA-bd_sf"/>
</dbReference>
<comment type="subcellular location">
    <subcellularLocation>
        <location evidence="1">Nucleus</location>
    </subcellularLocation>
</comment>
<sequence length="471" mass="52724">MGDSKPRQRKFAPRSRQGCLTCRARRKRCDGQRPECANCTRLNVKCQWQSQRQIVAGPEQSKSPSPAPAEQITEICPLRSSLDPWDAFSGDEAAEQRHLLSYYIEAFVPSISIATTQSSYYTRLYIPMALQSKGVFDAIMALASAQLARRTVNGDRAQHLRTLSAKHQGKCHSFIKQRVLPSGELVSDEYQVIGIILLLIGLEALNGAKNTKWIAQTECVRKMLNTLYAKPDYIGSWELDAVQRHFTYHDAMATVMMGVSKTSPSSLVPRNMPQLLGPPPSLTVDPLMGLSYYLCSLVCRIQYVTAASPAFPFTSEAAFLAIEQEIQQWQYDSPMSLPDVDLPVALDLIALAESYRLAALIHLYRKSDTHKSLVPGCASRAMHFIDRIPPGSPADSSLLYPIFLAGAELDNETDITKCSTRLTAIQARNRYENVGNVQKILQEVWRPVLTGERKRNWEDVLKEWGWSISLS</sequence>
<protein>
    <submittedName>
        <fullName evidence="4">Putative Zn(II)2Cys6 transcription factor-like protein</fullName>
    </submittedName>
</protein>
<evidence type="ECO:0000256" key="1">
    <source>
        <dbReference type="ARBA" id="ARBA00004123"/>
    </source>
</evidence>
<evidence type="ECO:0000313" key="4">
    <source>
        <dbReference type="EMBL" id="KAF2112759.1"/>
    </source>
</evidence>
<dbReference type="AlphaFoldDB" id="A0A6A5Z001"/>
<dbReference type="GO" id="GO:0008270">
    <property type="term" value="F:zinc ion binding"/>
    <property type="evidence" value="ECO:0007669"/>
    <property type="project" value="InterPro"/>
</dbReference>
<evidence type="ECO:0000256" key="2">
    <source>
        <dbReference type="ARBA" id="ARBA00023242"/>
    </source>
</evidence>
<dbReference type="InterPro" id="IPR021858">
    <property type="entry name" value="Fun_TF"/>
</dbReference>
<dbReference type="PANTHER" id="PTHR37534">
    <property type="entry name" value="TRANSCRIPTIONAL ACTIVATOR PROTEIN UGA3"/>
    <property type="match status" value="1"/>
</dbReference>
<dbReference type="Proteomes" id="UP000799770">
    <property type="component" value="Unassembled WGS sequence"/>
</dbReference>
<dbReference type="GO" id="GO:0005634">
    <property type="term" value="C:nucleus"/>
    <property type="evidence" value="ECO:0007669"/>
    <property type="project" value="UniProtKB-SubCell"/>
</dbReference>
<proteinExistence type="predicted"/>
<dbReference type="PANTHER" id="PTHR37534:SF7">
    <property type="entry name" value="TRANSCRIPTIONAL ACTIVATOR PROTEIN UGA3"/>
    <property type="match status" value="1"/>
</dbReference>
<accession>A0A6A5Z001</accession>
<dbReference type="OrthoDB" id="3509362at2759"/>
<dbReference type="InterPro" id="IPR001138">
    <property type="entry name" value="Zn2Cys6_DnaBD"/>
</dbReference>
<dbReference type="Pfam" id="PF00172">
    <property type="entry name" value="Zn_clus"/>
    <property type="match status" value="1"/>
</dbReference>
<feature type="domain" description="Zn(2)-C6 fungal-type" evidence="3">
    <location>
        <begin position="18"/>
        <end position="48"/>
    </location>
</feature>
<keyword evidence="5" id="KW-1185">Reference proteome</keyword>
<dbReference type="Pfam" id="PF11951">
    <property type="entry name" value="Fungal_trans_2"/>
    <property type="match status" value="1"/>
</dbReference>
<evidence type="ECO:0000259" key="3">
    <source>
        <dbReference type="PROSITE" id="PS50048"/>
    </source>
</evidence>
<dbReference type="Gene3D" id="4.10.240.10">
    <property type="entry name" value="Zn(2)-C6 fungal-type DNA-binding domain"/>
    <property type="match status" value="1"/>
</dbReference>
<dbReference type="GO" id="GO:0045944">
    <property type="term" value="P:positive regulation of transcription by RNA polymerase II"/>
    <property type="evidence" value="ECO:0007669"/>
    <property type="project" value="TreeGrafter"/>
</dbReference>
<reference evidence="4" key="1">
    <citation type="journal article" date="2020" name="Stud. Mycol.">
        <title>101 Dothideomycetes genomes: a test case for predicting lifestyles and emergence of pathogens.</title>
        <authorList>
            <person name="Haridas S."/>
            <person name="Albert R."/>
            <person name="Binder M."/>
            <person name="Bloem J."/>
            <person name="Labutti K."/>
            <person name="Salamov A."/>
            <person name="Andreopoulos B."/>
            <person name="Baker S."/>
            <person name="Barry K."/>
            <person name="Bills G."/>
            <person name="Bluhm B."/>
            <person name="Cannon C."/>
            <person name="Castanera R."/>
            <person name="Culley D."/>
            <person name="Daum C."/>
            <person name="Ezra D."/>
            <person name="Gonzalez J."/>
            <person name="Henrissat B."/>
            <person name="Kuo A."/>
            <person name="Liang C."/>
            <person name="Lipzen A."/>
            <person name="Lutzoni F."/>
            <person name="Magnuson J."/>
            <person name="Mondo S."/>
            <person name="Nolan M."/>
            <person name="Ohm R."/>
            <person name="Pangilinan J."/>
            <person name="Park H.-J."/>
            <person name="Ramirez L."/>
            <person name="Alfaro M."/>
            <person name="Sun H."/>
            <person name="Tritt A."/>
            <person name="Yoshinaga Y."/>
            <person name="Zwiers L.-H."/>
            <person name="Turgeon B."/>
            <person name="Goodwin S."/>
            <person name="Spatafora J."/>
            <person name="Crous P."/>
            <person name="Grigoriev I."/>
        </authorList>
    </citation>
    <scope>NUCLEOTIDE SEQUENCE</scope>
    <source>
        <strain evidence="4">CBS 627.86</strain>
    </source>
</reference>
<dbReference type="PROSITE" id="PS00463">
    <property type="entry name" value="ZN2_CY6_FUNGAL_1"/>
    <property type="match status" value="1"/>
</dbReference>
<dbReference type="CDD" id="cd00067">
    <property type="entry name" value="GAL4"/>
    <property type="match status" value="1"/>
</dbReference>
<evidence type="ECO:0000313" key="5">
    <source>
        <dbReference type="Proteomes" id="UP000799770"/>
    </source>
</evidence>
<dbReference type="EMBL" id="ML977330">
    <property type="protein sequence ID" value="KAF2112759.1"/>
    <property type="molecule type" value="Genomic_DNA"/>
</dbReference>
<keyword evidence="2" id="KW-0539">Nucleus</keyword>
<dbReference type="GO" id="GO:0000981">
    <property type="term" value="F:DNA-binding transcription factor activity, RNA polymerase II-specific"/>
    <property type="evidence" value="ECO:0007669"/>
    <property type="project" value="InterPro"/>
</dbReference>
<dbReference type="PROSITE" id="PS50048">
    <property type="entry name" value="ZN2_CY6_FUNGAL_2"/>
    <property type="match status" value="1"/>
</dbReference>
<organism evidence="4 5">
    <name type="scientific">Lophiotrema nucula</name>
    <dbReference type="NCBI Taxonomy" id="690887"/>
    <lineage>
        <taxon>Eukaryota</taxon>
        <taxon>Fungi</taxon>
        <taxon>Dikarya</taxon>
        <taxon>Ascomycota</taxon>
        <taxon>Pezizomycotina</taxon>
        <taxon>Dothideomycetes</taxon>
        <taxon>Pleosporomycetidae</taxon>
        <taxon>Pleosporales</taxon>
        <taxon>Lophiotremataceae</taxon>
        <taxon>Lophiotrema</taxon>
    </lineage>
</organism>
<gene>
    <name evidence="4" type="ORF">BDV96DRAFT_156916</name>
</gene>
<dbReference type="SMART" id="SM00066">
    <property type="entry name" value="GAL4"/>
    <property type="match status" value="1"/>
</dbReference>
<dbReference type="SUPFAM" id="SSF57701">
    <property type="entry name" value="Zn2/Cys6 DNA-binding domain"/>
    <property type="match status" value="1"/>
</dbReference>